<feature type="region of interest" description="Disordered" evidence="1">
    <location>
        <begin position="26"/>
        <end position="53"/>
    </location>
</feature>
<dbReference type="EMBL" id="CYKH01001785">
    <property type="protein sequence ID" value="CUG90033.1"/>
    <property type="molecule type" value="Genomic_DNA"/>
</dbReference>
<dbReference type="OrthoDB" id="272988at2759"/>
<accession>A0A0S4JJD9</accession>
<feature type="region of interest" description="Disordered" evidence="1">
    <location>
        <begin position="475"/>
        <end position="496"/>
    </location>
</feature>
<protein>
    <submittedName>
        <fullName evidence="2">Membrane-associated protein, putative</fullName>
    </submittedName>
</protein>
<evidence type="ECO:0000313" key="3">
    <source>
        <dbReference type="Proteomes" id="UP000051952"/>
    </source>
</evidence>
<proteinExistence type="predicted"/>
<organism evidence="2 3">
    <name type="scientific">Bodo saltans</name>
    <name type="common">Flagellated protozoan</name>
    <dbReference type="NCBI Taxonomy" id="75058"/>
    <lineage>
        <taxon>Eukaryota</taxon>
        <taxon>Discoba</taxon>
        <taxon>Euglenozoa</taxon>
        <taxon>Kinetoplastea</taxon>
        <taxon>Metakinetoplastina</taxon>
        <taxon>Eubodonida</taxon>
        <taxon>Bodonidae</taxon>
        <taxon>Bodo</taxon>
    </lineage>
</organism>
<feature type="compositionally biased region" description="Polar residues" evidence="1">
    <location>
        <begin position="485"/>
        <end position="496"/>
    </location>
</feature>
<feature type="region of interest" description="Disordered" evidence="1">
    <location>
        <begin position="157"/>
        <end position="194"/>
    </location>
</feature>
<dbReference type="AlphaFoldDB" id="A0A0S4JJD9"/>
<reference evidence="3" key="1">
    <citation type="submission" date="2015-09" db="EMBL/GenBank/DDBJ databases">
        <authorList>
            <consortium name="Pathogen Informatics"/>
        </authorList>
    </citation>
    <scope>NUCLEOTIDE SEQUENCE [LARGE SCALE GENOMIC DNA]</scope>
    <source>
        <strain evidence="3">Lake Konstanz</strain>
    </source>
</reference>
<feature type="compositionally biased region" description="Low complexity" evidence="1">
    <location>
        <begin position="29"/>
        <end position="53"/>
    </location>
</feature>
<evidence type="ECO:0000256" key="1">
    <source>
        <dbReference type="SAM" id="MobiDB-lite"/>
    </source>
</evidence>
<sequence>MHRTPALTFRRYAAVASSTRGAARSIYTSSSAPSSQQKAAPSGSTTTATASTAAGSVSSPHVDIIVSSAKPFVQQIFAAPHRDVSHVSFGDLLNLYVAGRQHAAAAAREGSSGVSLLNEFDAIINEWCLRSVFSSSWREVDVDVAGMLMHLEHHRDVKMRQEESLRSKEGGATADTKRTSSTPSANKDDDSAHTTSLTLLSQWPNSGVDDGNHRHSVVESSSSVLTASCFIGSLQSYHHLPLPAASTSSSSSGGAGKSTAAVELVRANGTKRLEGVMASMRRRETYQHHTNNAGGGAAAAAPADLNNVGGGGKDFKTLWVPFSTLWDIRRCAFGKGTAQRRSPHHRPVSPQDTLSLVGSLQLVRQALQLQHQLLTDPSRHHEIQLRVVPPTVEFDSVLRILRGRRPQQQSQKKFGAEELCESSLVRWIGMSRLFPSCALVVEGALERKIALEFGDVAAQVITNGHKECGVLMEHHRGHQHHESAGATTSSSKQHQNVVTQCGDLSQKLARREQFVRAAPRY</sequence>
<evidence type="ECO:0000313" key="2">
    <source>
        <dbReference type="EMBL" id="CUG90033.1"/>
    </source>
</evidence>
<dbReference type="VEuPathDB" id="TriTrypDB:BSAL_24665"/>
<keyword evidence="3" id="KW-1185">Reference proteome</keyword>
<name>A0A0S4JJD9_BODSA</name>
<dbReference type="Proteomes" id="UP000051952">
    <property type="component" value="Unassembled WGS sequence"/>
</dbReference>
<feature type="compositionally biased region" description="Basic and acidic residues" evidence="1">
    <location>
        <begin position="157"/>
        <end position="169"/>
    </location>
</feature>
<gene>
    <name evidence="2" type="ORF">BSAL_24665</name>
</gene>